<evidence type="ECO:0000313" key="1">
    <source>
        <dbReference type="EMBL" id="JAH19880.1"/>
    </source>
</evidence>
<proteinExistence type="predicted"/>
<accession>A0A0E9QUF1</accession>
<organism evidence="1">
    <name type="scientific">Anguilla anguilla</name>
    <name type="common">European freshwater eel</name>
    <name type="synonym">Muraena anguilla</name>
    <dbReference type="NCBI Taxonomy" id="7936"/>
    <lineage>
        <taxon>Eukaryota</taxon>
        <taxon>Metazoa</taxon>
        <taxon>Chordata</taxon>
        <taxon>Craniata</taxon>
        <taxon>Vertebrata</taxon>
        <taxon>Euteleostomi</taxon>
        <taxon>Actinopterygii</taxon>
        <taxon>Neopterygii</taxon>
        <taxon>Teleostei</taxon>
        <taxon>Anguilliformes</taxon>
        <taxon>Anguillidae</taxon>
        <taxon>Anguilla</taxon>
    </lineage>
</organism>
<dbReference type="AlphaFoldDB" id="A0A0E9QUF1"/>
<dbReference type="EMBL" id="GBXM01088697">
    <property type="protein sequence ID" value="JAH19880.1"/>
    <property type="molecule type" value="Transcribed_RNA"/>
</dbReference>
<reference evidence="1" key="2">
    <citation type="journal article" date="2015" name="Fish Shellfish Immunol.">
        <title>Early steps in the European eel (Anguilla anguilla)-Vibrio vulnificus interaction in the gills: Role of the RtxA13 toxin.</title>
        <authorList>
            <person name="Callol A."/>
            <person name="Pajuelo D."/>
            <person name="Ebbesson L."/>
            <person name="Teles M."/>
            <person name="MacKenzie S."/>
            <person name="Amaro C."/>
        </authorList>
    </citation>
    <scope>NUCLEOTIDE SEQUENCE</scope>
</reference>
<reference evidence="1" key="1">
    <citation type="submission" date="2014-11" db="EMBL/GenBank/DDBJ databases">
        <authorList>
            <person name="Amaro Gonzalez C."/>
        </authorList>
    </citation>
    <scope>NUCLEOTIDE SEQUENCE</scope>
</reference>
<name>A0A0E9QUF1_ANGAN</name>
<sequence>MKAEIMHFNLFDHKSKIVEYRANQNFFIFMSLSQTLW</sequence>
<protein>
    <submittedName>
        <fullName evidence="1">Uncharacterized protein</fullName>
    </submittedName>
</protein>